<keyword evidence="5" id="KW-1185">Reference proteome</keyword>
<feature type="compositionally biased region" description="Polar residues" evidence="1">
    <location>
        <begin position="202"/>
        <end position="232"/>
    </location>
</feature>
<feature type="region of interest" description="Disordered" evidence="1">
    <location>
        <begin position="147"/>
        <end position="381"/>
    </location>
</feature>
<dbReference type="PROSITE" id="PS51082">
    <property type="entry name" value="WH2"/>
    <property type="match status" value="1"/>
</dbReference>
<feature type="compositionally biased region" description="Polar residues" evidence="1">
    <location>
        <begin position="285"/>
        <end position="295"/>
    </location>
</feature>
<reference evidence="4" key="2">
    <citation type="submission" date="2025-09" db="UniProtKB">
        <authorList>
            <consortium name="Ensembl"/>
        </authorList>
    </citation>
    <scope>IDENTIFICATION</scope>
</reference>
<dbReference type="InterPro" id="IPR015425">
    <property type="entry name" value="FH2_Formin"/>
</dbReference>
<feature type="domain" description="FH2" evidence="3">
    <location>
        <begin position="1"/>
        <end position="114"/>
    </location>
</feature>
<evidence type="ECO:0000313" key="4">
    <source>
        <dbReference type="Ensembl" id="ENSFHEP00000009865.1"/>
    </source>
</evidence>
<feature type="compositionally biased region" description="Low complexity" evidence="1">
    <location>
        <begin position="244"/>
        <end position="261"/>
    </location>
</feature>
<evidence type="ECO:0000259" key="3">
    <source>
        <dbReference type="PROSITE" id="PS51444"/>
    </source>
</evidence>
<dbReference type="STRING" id="8078.ENSFHEP00000009865"/>
<dbReference type="InterPro" id="IPR003124">
    <property type="entry name" value="WH2_dom"/>
</dbReference>
<evidence type="ECO:0008006" key="6">
    <source>
        <dbReference type="Google" id="ProtNLM"/>
    </source>
</evidence>
<sequence length="381" mass="41751">MESIKSEAASLTKRLQNSEKKVSCSSEDVKEQYLSPIQGSLRACEQLQKVLSSTEDRRQDLADYLCEDASSFSLDDLFGTIKTFRGLFLRALKENESRRELEKKRKKREEENKLKGEPTNKIIRREVNPKDEGCIIDNLMAEIRRGYSLKKTRPRSQRGSRRQLRPGTIRRSKAVDESSVPGQSLKTSGMALIEEAPPTHPGDSSQSQQPSEAVQTPAASPTDSSGSGQSVKTPEAPQAPPASPSTTRPETEPAEPTTDPAESPDHQQQPSTTAEETHREVQVSAADSGSDSEGPSDTALEGVQLSSEHPEPKEDLDVSNVTDGSDFEYITSAEVRGIKPENGNAPNRSSKQPSVRSAGLHDCIRSQSPKKKKKKKSCVVQ</sequence>
<dbReference type="GO" id="GO:0003779">
    <property type="term" value="F:actin binding"/>
    <property type="evidence" value="ECO:0007669"/>
    <property type="project" value="InterPro"/>
</dbReference>
<name>A0A3Q2PCX5_FUNHE</name>
<dbReference type="SUPFAM" id="SSF101447">
    <property type="entry name" value="Formin homology 2 domain (FH2 domain)"/>
    <property type="match status" value="1"/>
</dbReference>
<dbReference type="Gene3D" id="1.20.58.2220">
    <property type="entry name" value="Formin, FH2 domain"/>
    <property type="match status" value="1"/>
</dbReference>
<evidence type="ECO:0000313" key="5">
    <source>
        <dbReference type="Proteomes" id="UP000265000"/>
    </source>
</evidence>
<feature type="compositionally biased region" description="Basic residues" evidence="1">
    <location>
        <begin position="147"/>
        <end position="172"/>
    </location>
</feature>
<feature type="compositionally biased region" description="Basic residues" evidence="1">
    <location>
        <begin position="368"/>
        <end position="381"/>
    </location>
</feature>
<feature type="region of interest" description="Disordered" evidence="1">
    <location>
        <begin position="98"/>
        <end position="121"/>
    </location>
</feature>
<feature type="region of interest" description="Disordered" evidence="1">
    <location>
        <begin position="1"/>
        <end position="25"/>
    </location>
</feature>
<proteinExistence type="predicted"/>
<evidence type="ECO:0000259" key="2">
    <source>
        <dbReference type="PROSITE" id="PS51082"/>
    </source>
</evidence>
<organism evidence="4 5">
    <name type="scientific">Fundulus heteroclitus</name>
    <name type="common">Killifish</name>
    <name type="synonym">Mummichog</name>
    <dbReference type="NCBI Taxonomy" id="8078"/>
    <lineage>
        <taxon>Eukaryota</taxon>
        <taxon>Metazoa</taxon>
        <taxon>Chordata</taxon>
        <taxon>Craniata</taxon>
        <taxon>Vertebrata</taxon>
        <taxon>Euteleostomi</taxon>
        <taxon>Actinopterygii</taxon>
        <taxon>Neopterygii</taxon>
        <taxon>Teleostei</taxon>
        <taxon>Neoteleostei</taxon>
        <taxon>Acanthomorphata</taxon>
        <taxon>Ovalentaria</taxon>
        <taxon>Atherinomorphae</taxon>
        <taxon>Cyprinodontiformes</taxon>
        <taxon>Fundulidae</taxon>
        <taxon>Fundulus</taxon>
    </lineage>
</organism>
<feature type="domain" description="WH2" evidence="2">
    <location>
        <begin position="137"/>
        <end position="152"/>
    </location>
</feature>
<dbReference type="InterPro" id="IPR042201">
    <property type="entry name" value="FH2_Formin_sf"/>
</dbReference>
<evidence type="ECO:0000256" key="1">
    <source>
        <dbReference type="SAM" id="MobiDB-lite"/>
    </source>
</evidence>
<feature type="compositionally biased region" description="Polar residues" evidence="1">
    <location>
        <begin position="344"/>
        <end position="355"/>
    </location>
</feature>
<dbReference type="Ensembl" id="ENSFHET00000016420.1">
    <property type="protein sequence ID" value="ENSFHEP00000009865.1"/>
    <property type="gene ID" value="ENSFHEG00000011130.1"/>
</dbReference>
<feature type="compositionally biased region" description="Basic and acidic residues" evidence="1">
    <location>
        <begin position="16"/>
        <end position="25"/>
    </location>
</feature>
<accession>A0A3Q2PCX5</accession>
<dbReference type="Proteomes" id="UP000265000">
    <property type="component" value="Unplaced"/>
</dbReference>
<dbReference type="PROSITE" id="PS51444">
    <property type="entry name" value="FH2"/>
    <property type="match status" value="1"/>
</dbReference>
<reference evidence="4" key="1">
    <citation type="submission" date="2025-08" db="UniProtKB">
        <authorList>
            <consortium name="Ensembl"/>
        </authorList>
    </citation>
    <scope>IDENTIFICATION</scope>
</reference>
<protein>
    <recommendedName>
        <fullName evidence="6">FH2 domain-containing protein</fullName>
    </recommendedName>
</protein>
<dbReference type="GeneTree" id="ENSGT00940000155691"/>
<dbReference type="AlphaFoldDB" id="A0A3Q2PCX5"/>
<dbReference type="PANTHER" id="PTHR46345:SF5">
    <property type="entry name" value="INVERTED FORMIN-2"/>
    <property type="match status" value="1"/>
</dbReference>
<dbReference type="PANTHER" id="PTHR46345">
    <property type="entry name" value="INVERTED FORMIN-2"/>
    <property type="match status" value="1"/>
</dbReference>